<evidence type="ECO:0000256" key="1">
    <source>
        <dbReference type="SAM" id="Phobius"/>
    </source>
</evidence>
<sequence>MVGITTILLFLTGFQGLARTDIIGMTHPLLGLLTVLIFAFTETFTLTFISAFIKSVKQNLEEGQSSELTQSRSRVYSHGMISILWITAVFLLGGAVDTNLIPSFFHGMIFLLGFVHYFYLIKLQHSVMVDCLLFMSELNVSEDLYNNN</sequence>
<keyword evidence="1" id="KW-0472">Membrane</keyword>
<organism evidence="2">
    <name type="scientific">marine metagenome</name>
    <dbReference type="NCBI Taxonomy" id="408172"/>
    <lineage>
        <taxon>unclassified sequences</taxon>
        <taxon>metagenomes</taxon>
        <taxon>ecological metagenomes</taxon>
    </lineage>
</organism>
<feature type="transmembrane region" description="Helical" evidence="1">
    <location>
        <begin position="100"/>
        <end position="120"/>
    </location>
</feature>
<keyword evidence="1" id="KW-0812">Transmembrane</keyword>
<protein>
    <submittedName>
        <fullName evidence="2">Uncharacterized protein</fullName>
    </submittedName>
</protein>
<dbReference type="AlphaFoldDB" id="A0A381WXQ1"/>
<dbReference type="EMBL" id="UINC01013233">
    <property type="protein sequence ID" value="SVA57316.1"/>
    <property type="molecule type" value="Genomic_DNA"/>
</dbReference>
<evidence type="ECO:0000313" key="2">
    <source>
        <dbReference type="EMBL" id="SVA57316.1"/>
    </source>
</evidence>
<feature type="transmembrane region" description="Helical" evidence="1">
    <location>
        <begin position="30"/>
        <end position="53"/>
    </location>
</feature>
<keyword evidence="1" id="KW-1133">Transmembrane helix</keyword>
<feature type="transmembrane region" description="Helical" evidence="1">
    <location>
        <begin position="74"/>
        <end position="94"/>
    </location>
</feature>
<accession>A0A381WXQ1</accession>
<gene>
    <name evidence="2" type="ORF">METZ01_LOCUS110170</name>
</gene>
<name>A0A381WXQ1_9ZZZZ</name>
<proteinExistence type="predicted"/>
<reference evidence="2" key="1">
    <citation type="submission" date="2018-05" db="EMBL/GenBank/DDBJ databases">
        <authorList>
            <person name="Lanie J.A."/>
            <person name="Ng W.-L."/>
            <person name="Kazmierczak K.M."/>
            <person name="Andrzejewski T.M."/>
            <person name="Davidsen T.M."/>
            <person name="Wayne K.J."/>
            <person name="Tettelin H."/>
            <person name="Glass J.I."/>
            <person name="Rusch D."/>
            <person name="Podicherti R."/>
            <person name="Tsui H.-C.T."/>
            <person name="Winkler M.E."/>
        </authorList>
    </citation>
    <scope>NUCLEOTIDE SEQUENCE</scope>
</reference>